<evidence type="ECO:0000256" key="15">
    <source>
        <dbReference type="SAM" id="Phobius"/>
    </source>
</evidence>
<keyword evidence="6 18" id="KW-0808">Transferase</keyword>
<reference evidence="18 19" key="1">
    <citation type="journal article" date="2019" name="Nat. Med.">
        <title>A library of human gut bacterial isolates paired with longitudinal multiomics data enables mechanistic microbiome research.</title>
        <authorList>
            <person name="Poyet M."/>
            <person name="Groussin M."/>
            <person name="Gibbons S.M."/>
            <person name="Avila-Pacheco J."/>
            <person name="Jiang X."/>
            <person name="Kearney S.M."/>
            <person name="Perrotta A.R."/>
            <person name="Berdy B."/>
            <person name="Zhao S."/>
            <person name="Lieberman T.D."/>
            <person name="Swanson P.K."/>
            <person name="Smith M."/>
            <person name="Roesemann S."/>
            <person name="Alexander J.E."/>
            <person name="Rich S.A."/>
            <person name="Livny J."/>
            <person name="Vlamakis H."/>
            <person name="Clish C."/>
            <person name="Bullock K."/>
            <person name="Deik A."/>
            <person name="Scott J."/>
            <person name="Pierce K.A."/>
            <person name="Xavier R.J."/>
            <person name="Alm E.J."/>
        </authorList>
    </citation>
    <scope>NUCLEOTIDE SEQUENCE [LARGE SCALE GENOMIC DNA]</scope>
    <source>
        <strain evidence="18 19">BIOML-A6</strain>
    </source>
</reference>
<comment type="subcellular location">
    <subcellularLocation>
        <location evidence="1">Cell inner membrane</location>
        <topology evidence="1">Multi-pass membrane protein</topology>
    </subcellularLocation>
</comment>
<evidence type="ECO:0000256" key="10">
    <source>
        <dbReference type="ARBA" id="ARBA00022840"/>
    </source>
</evidence>
<keyword evidence="8" id="KW-0547">Nucleotide-binding</keyword>
<dbReference type="Pfam" id="PF02706">
    <property type="entry name" value="Wzz"/>
    <property type="match status" value="1"/>
</dbReference>
<name>A0A6L8S075_9FIRM</name>
<dbReference type="NCBIfam" id="TIGR01007">
    <property type="entry name" value="eps_fam"/>
    <property type="match status" value="1"/>
</dbReference>
<evidence type="ECO:0000256" key="8">
    <source>
        <dbReference type="ARBA" id="ARBA00022741"/>
    </source>
</evidence>
<evidence type="ECO:0000256" key="7">
    <source>
        <dbReference type="ARBA" id="ARBA00022692"/>
    </source>
</evidence>
<dbReference type="InterPro" id="IPR050445">
    <property type="entry name" value="Bact_polysacc_biosynth/exp"/>
</dbReference>
<sequence length="460" mass="50910">MADQEKEKSQELGLIDITEILSDYLRIFRRMWAWVLIFTILGAGLSYVRARLQYQPVYTASATFTVNIQREQQGVADTGSASFFNNSTAEQMAKTFPYILTSGVLKRKVAKDMDIAAVPGKIKATVAENTNLLTISVTDQDAGRAYATLKSVEKNYPAISEVIVGKANMEMLDETGIPAEPDNPKAFRKNAVKGAAAGLLLVMIWTGILVVTRRTVRKESDIHRWMNTRCLGTVPEVHEKRRSRSTMMRMILTDPKVEEKMQESFRIIRNKIEYNAQEYHMKTFLVTSALAGEGKSTVAVNLALSLAQAGQRVTLVDCDLRHPTDRQILGIEENGVGLREVLEHKAKLKECLMKAEDIGLDPDMCMIFLPGGKTISDGSDLLGTELMGRIIEKLEEISDFVILDSAPAGLLTDAVVLAQYADGAAFVVRKDFARVDYIMDGMEHLAESNIQIIGGILNGV</sequence>
<dbReference type="InterPro" id="IPR027417">
    <property type="entry name" value="P-loop_NTPase"/>
</dbReference>
<dbReference type="EC" id="2.7.10.2" evidence="18"/>
<dbReference type="AlphaFoldDB" id="A0A6L8S075"/>
<dbReference type="GO" id="GO:0004715">
    <property type="term" value="F:non-membrane spanning protein tyrosine kinase activity"/>
    <property type="evidence" value="ECO:0007669"/>
    <property type="project" value="UniProtKB-EC"/>
</dbReference>
<evidence type="ECO:0000259" key="16">
    <source>
        <dbReference type="Pfam" id="PF02706"/>
    </source>
</evidence>
<keyword evidence="12 15" id="KW-0472">Membrane</keyword>
<evidence type="ECO:0000256" key="4">
    <source>
        <dbReference type="ARBA" id="ARBA00022475"/>
    </source>
</evidence>
<keyword evidence="13" id="KW-0829">Tyrosine-protein kinase</keyword>
<evidence type="ECO:0000256" key="13">
    <source>
        <dbReference type="ARBA" id="ARBA00023137"/>
    </source>
</evidence>
<dbReference type="CDD" id="cd05387">
    <property type="entry name" value="BY-kinase"/>
    <property type="match status" value="1"/>
</dbReference>
<comment type="catalytic activity">
    <reaction evidence="14">
        <text>L-tyrosyl-[protein] + ATP = O-phospho-L-tyrosyl-[protein] + ADP + H(+)</text>
        <dbReference type="Rhea" id="RHEA:10596"/>
        <dbReference type="Rhea" id="RHEA-COMP:10136"/>
        <dbReference type="Rhea" id="RHEA-COMP:20101"/>
        <dbReference type="ChEBI" id="CHEBI:15378"/>
        <dbReference type="ChEBI" id="CHEBI:30616"/>
        <dbReference type="ChEBI" id="CHEBI:46858"/>
        <dbReference type="ChEBI" id="CHEBI:61978"/>
        <dbReference type="ChEBI" id="CHEBI:456216"/>
    </reaction>
</comment>
<evidence type="ECO:0000256" key="1">
    <source>
        <dbReference type="ARBA" id="ARBA00004429"/>
    </source>
</evidence>
<evidence type="ECO:0000313" key="18">
    <source>
        <dbReference type="EMBL" id="MZK40952.1"/>
    </source>
</evidence>
<evidence type="ECO:0000256" key="3">
    <source>
        <dbReference type="ARBA" id="ARBA00008883"/>
    </source>
</evidence>
<keyword evidence="9 18" id="KW-0418">Kinase</keyword>
<evidence type="ECO:0000313" key="19">
    <source>
        <dbReference type="Proteomes" id="UP000472916"/>
    </source>
</evidence>
<evidence type="ECO:0000256" key="6">
    <source>
        <dbReference type="ARBA" id="ARBA00022679"/>
    </source>
</evidence>
<dbReference type="RefSeq" id="WP_130096350.1">
    <property type="nucleotide sequence ID" value="NZ_JAAILO010000040.1"/>
</dbReference>
<dbReference type="PANTHER" id="PTHR32309">
    <property type="entry name" value="TYROSINE-PROTEIN KINASE"/>
    <property type="match status" value="1"/>
</dbReference>
<keyword evidence="10" id="KW-0067">ATP-binding</keyword>
<feature type="transmembrane region" description="Helical" evidence="15">
    <location>
        <begin position="31"/>
        <end position="48"/>
    </location>
</feature>
<dbReference type="Gene3D" id="3.40.50.300">
    <property type="entry name" value="P-loop containing nucleotide triphosphate hydrolases"/>
    <property type="match status" value="1"/>
</dbReference>
<evidence type="ECO:0000256" key="9">
    <source>
        <dbReference type="ARBA" id="ARBA00022777"/>
    </source>
</evidence>
<feature type="transmembrane region" description="Helical" evidence="15">
    <location>
        <begin position="194"/>
        <end position="212"/>
    </location>
</feature>
<accession>A0A6L8S075</accession>
<keyword evidence="4" id="KW-1003">Cell membrane</keyword>
<dbReference type="GO" id="GO:0005886">
    <property type="term" value="C:plasma membrane"/>
    <property type="evidence" value="ECO:0007669"/>
    <property type="project" value="UniProtKB-SubCell"/>
</dbReference>
<gene>
    <name evidence="18" type="ORF">GT528_04355</name>
</gene>
<evidence type="ECO:0000256" key="5">
    <source>
        <dbReference type="ARBA" id="ARBA00022519"/>
    </source>
</evidence>
<evidence type="ECO:0000259" key="17">
    <source>
        <dbReference type="Pfam" id="PF13614"/>
    </source>
</evidence>
<dbReference type="PANTHER" id="PTHR32309:SF31">
    <property type="entry name" value="CAPSULAR EXOPOLYSACCHARIDE FAMILY"/>
    <property type="match status" value="1"/>
</dbReference>
<dbReference type="Proteomes" id="UP000472916">
    <property type="component" value="Unassembled WGS sequence"/>
</dbReference>
<evidence type="ECO:0000256" key="11">
    <source>
        <dbReference type="ARBA" id="ARBA00022989"/>
    </source>
</evidence>
<feature type="domain" description="AAA" evidence="17">
    <location>
        <begin position="289"/>
        <end position="415"/>
    </location>
</feature>
<protein>
    <submittedName>
        <fullName evidence="18">Polysaccharide biosynthesis tyrosine autokinase</fullName>
        <ecNumber evidence="18">2.7.10.2</ecNumber>
    </submittedName>
</protein>
<proteinExistence type="inferred from homology"/>
<dbReference type="Pfam" id="PF13614">
    <property type="entry name" value="AAA_31"/>
    <property type="match status" value="1"/>
</dbReference>
<evidence type="ECO:0000256" key="2">
    <source>
        <dbReference type="ARBA" id="ARBA00006683"/>
    </source>
</evidence>
<evidence type="ECO:0000256" key="12">
    <source>
        <dbReference type="ARBA" id="ARBA00023136"/>
    </source>
</evidence>
<comment type="similarity">
    <text evidence="3">Belongs to the etk/wzc family.</text>
</comment>
<dbReference type="GO" id="GO:0005524">
    <property type="term" value="F:ATP binding"/>
    <property type="evidence" value="ECO:0007669"/>
    <property type="project" value="UniProtKB-KW"/>
</dbReference>
<dbReference type="EMBL" id="WWSC01000004">
    <property type="protein sequence ID" value="MZK40952.1"/>
    <property type="molecule type" value="Genomic_DNA"/>
</dbReference>
<dbReference type="InterPro" id="IPR005702">
    <property type="entry name" value="Wzc-like_C"/>
</dbReference>
<comment type="caution">
    <text evidence="18">The sequence shown here is derived from an EMBL/GenBank/DDBJ whole genome shotgun (WGS) entry which is preliminary data.</text>
</comment>
<feature type="domain" description="Polysaccharide chain length determinant N-terminal" evidence="16">
    <location>
        <begin position="21"/>
        <end position="112"/>
    </location>
</feature>
<evidence type="ECO:0000256" key="14">
    <source>
        <dbReference type="ARBA" id="ARBA00053015"/>
    </source>
</evidence>
<dbReference type="InterPro" id="IPR003856">
    <property type="entry name" value="LPS_length_determ_N"/>
</dbReference>
<dbReference type="InterPro" id="IPR025669">
    <property type="entry name" value="AAA_dom"/>
</dbReference>
<keyword evidence="11 15" id="KW-1133">Transmembrane helix</keyword>
<dbReference type="SUPFAM" id="SSF52540">
    <property type="entry name" value="P-loop containing nucleoside triphosphate hydrolases"/>
    <property type="match status" value="1"/>
</dbReference>
<comment type="similarity">
    <text evidence="2">Belongs to the CpsC/CapA family.</text>
</comment>
<organism evidence="18 19">
    <name type="scientific">Dorea longicatena</name>
    <dbReference type="NCBI Taxonomy" id="88431"/>
    <lineage>
        <taxon>Bacteria</taxon>
        <taxon>Bacillati</taxon>
        <taxon>Bacillota</taxon>
        <taxon>Clostridia</taxon>
        <taxon>Lachnospirales</taxon>
        <taxon>Lachnospiraceae</taxon>
        <taxon>Dorea</taxon>
    </lineage>
</organism>
<keyword evidence="5" id="KW-0997">Cell inner membrane</keyword>
<keyword evidence="7 15" id="KW-0812">Transmembrane</keyword>